<dbReference type="EMBL" id="AGCK01000101">
    <property type="protein sequence ID" value="EHM52564.1"/>
    <property type="molecule type" value="Genomic_DNA"/>
</dbReference>
<reference evidence="2 3" key="1">
    <citation type="submission" date="2011-08" db="EMBL/GenBank/DDBJ databases">
        <authorList>
            <person name="Weinstock G."/>
            <person name="Sodergren E."/>
            <person name="Clifton S."/>
            <person name="Fulton L."/>
            <person name="Fulton B."/>
            <person name="Courtney L."/>
            <person name="Fronick C."/>
            <person name="Harrison M."/>
            <person name="Strong C."/>
            <person name="Farmer C."/>
            <person name="Delahaunty K."/>
            <person name="Markovic C."/>
            <person name="Hall O."/>
            <person name="Minx P."/>
            <person name="Tomlinson C."/>
            <person name="Mitreva M."/>
            <person name="Hou S."/>
            <person name="Chen J."/>
            <person name="Wollam A."/>
            <person name="Pepin K.H."/>
            <person name="Johnson M."/>
            <person name="Bhonagiri V."/>
            <person name="Zhang X."/>
            <person name="Suruliraj S."/>
            <person name="Warren W."/>
            <person name="Chinwalla A."/>
            <person name="Mardis E.R."/>
            <person name="Wilson R.K."/>
        </authorList>
    </citation>
    <scope>NUCLEOTIDE SEQUENCE [LARGE SCALE GENOMIC DNA]</scope>
    <source>
        <strain evidence="2 3">ATCC 29863</strain>
    </source>
</reference>
<accession>G9YPL4</accession>
<protein>
    <recommendedName>
        <fullName evidence="1">NYN domain-containing protein</fullName>
    </recommendedName>
</protein>
<feature type="domain" description="NYN" evidence="1">
    <location>
        <begin position="144"/>
        <end position="193"/>
    </location>
</feature>
<dbReference type="HOGENOM" id="CLU_085023_0_0_9"/>
<sequence>MLPKRTAILVDGGYYRVRSADLWGKKSANDRANELYKYCMLHITEPEEPRELYRIFYYDCPPMTRTLRHPLTGAEVDYATMPGTRWSNNFYKFLSEKHRMALRMGELAESTASYILKDSVLADLLSRAKTVDDLMPDDFRIDVKQKGVDMRVGLDVASLAQGRYADQIILIAGDSDFLPVIKMARKHGLDFILDPMKQRPKHTMIEHVDAVETLTDKMDAPPSAPFSSHDNQAHLRAAIAELEAGGGTVHELIEDN</sequence>
<dbReference type="InterPro" id="IPR021139">
    <property type="entry name" value="NYN"/>
</dbReference>
<gene>
    <name evidence="2" type="ORF">HMPREF0372_01453</name>
</gene>
<evidence type="ECO:0000313" key="3">
    <source>
        <dbReference type="Proteomes" id="UP000004459"/>
    </source>
</evidence>
<dbReference type="GO" id="GO:0004540">
    <property type="term" value="F:RNA nuclease activity"/>
    <property type="evidence" value="ECO:0007669"/>
    <property type="project" value="InterPro"/>
</dbReference>
<dbReference type="Proteomes" id="UP000004459">
    <property type="component" value="Unassembled WGS sequence"/>
</dbReference>
<organism evidence="2 3">
    <name type="scientific">Flavonifractor plautii ATCC 29863</name>
    <dbReference type="NCBI Taxonomy" id="411475"/>
    <lineage>
        <taxon>Bacteria</taxon>
        <taxon>Bacillati</taxon>
        <taxon>Bacillota</taxon>
        <taxon>Clostridia</taxon>
        <taxon>Eubacteriales</taxon>
        <taxon>Oscillospiraceae</taxon>
        <taxon>Flavonifractor</taxon>
    </lineage>
</organism>
<dbReference type="GeneID" id="63974711"/>
<evidence type="ECO:0000259" key="1">
    <source>
        <dbReference type="Pfam" id="PF01936"/>
    </source>
</evidence>
<dbReference type="PATRIC" id="fig|411475.3.peg.1258"/>
<dbReference type="Gene3D" id="3.40.50.1010">
    <property type="entry name" value="5'-nuclease"/>
    <property type="match status" value="1"/>
</dbReference>
<name>G9YPL4_FLAPL</name>
<evidence type="ECO:0000313" key="2">
    <source>
        <dbReference type="EMBL" id="EHM52564.1"/>
    </source>
</evidence>
<dbReference type="RefSeq" id="WP_007489942.1">
    <property type="nucleotide sequence ID" value="NZ_JH417704.1"/>
</dbReference>
<dbReference type="Pfam" id="PF01936">
    <property type="entry name" value="NYN"/>
    <property type="match status" value="1"/>
</dbReference>
<proteinExistence type="predicted"/>
<dbReference type="AlphaFoldDB" id="G9YPL4"/>
<comment type="caution">
    <text evidence="2">The sequence shown here is derived from an EMBL/GenBank/DDBJ whole genome shotgun (WGS) entry which is preliminary data.</text>
</comment>
<dbReference type="CDD" id="cd18722">
    <property type="entry name" value="PIN_NicB-like"/>
    <property type="match status" value="1"/>
</dbReference>